<name>A0A847RL53_9BACT</name>
<accession>A0A847RL53</accession>
<gene>
    <name evidence="2" type="ORF">HGH92_19730</name>
</gene>
<evidence type="ECO:0000313" key="3">
    <source>
        <dbReference type="Proteomes" id="UP000570474"/>
    </source>
</evidence>
<dbReference type="PROSITE" id="PS51257">
    <property type="entry name" value="PROKAR_LIPOPROTEIN"/>
    <property type="match status" value="1"/>
</dbReference>
<keyword evidence="3" id="KW-1185">Reference proteome</keyword>
<dbReference type="RefSeq" id="WP_168872467.1">
    <property type="nucleotide sequence ID" value="NZ_JABAIA010000002.1"/>
</dbReference>
<proteinExistence type="predicted"/>
<feature type="domain" description="DUF5017" evidence="1">
    <location>
        <begin position="18"/>
        <end position="196"/>
    </location>
</feature>
<evidence type="ECO:0000313" key="2">
    <source>
        <dbReference type="EMBL" id="NLR66550.1"/>
    </source>
</evidence>
<reference evidence="2 3" key="1">
    <citation type="submission" date="2020-04" db="EMBL/GenBank/DDBJ databases">
        <authorList>
            <person name="Yin C."/>
        </authorList>
    </citation>
    <scope>NUCLEOTIDE SEQUENCE [LARGE SCALE GENOMIC DNA]</scope>
    <source>
        <strain evidence="2 3">Ae27</strain>
    </source>
</reference>
<dbReference type="InterPro" id="IPR032185">
    <property type="entry name" value="DUF5017"/>
</dbReference>
<dbReference type="Pfam" id="PF16409">
    <property type="entry name" value="DUF5017"/>
    <property type="match status" value="1"/>
</dbReference>
<sequence length="295" mass="32693">MTIRPFIYLMIIAAFCGCAKEKVTTPALEVTTSGTTFKAGDTVAFVFRGNPDNITFYSGEPGRQYEYRRRTTADNDLQVDFSTLVQFGRIYPNLQLMVSNDFTGIADVEHVKAATWKDLSAKAVFSTGQDNTPSGVVSLKEFADSSRHPLIYIAFRYADTNKPEGQNRWVVRTFTANSVSADKVVTPLATMATAGWKAVDFRNPAFGWTITSAQLLMPNSKNTDDNEDWVISKGFDPTAVKPDQGVALKNISNTLAGYKYVFARPGTYRVVFEASAVRYNGEKHITRELTLTITP</sequence>
<protein>
    <submittedName>
        <fullName evidence="2">DUF5017 domain-containing protein</fullName>
    </submittedName>
</protein>
<dbReference type="EMBL" id="JABAIA010000002">
    <property type="protein sequence ID" value="NLR66550.1"/>
    <property type="molecule type" value="Genomic_DNA"/>
</dbReference>
<comment type="caution">
    <text evidence="2">The sequence shown here is derived from an EMBL/GenBank/DDBJ whole genome shotgun (WGS) entry which is preliminary data.</text>
</comment>
<organism evidence="2 3">
    <name type="scientific">Chitinophaga varians</name>
    <dbReference type="NCBI Taxonomy" id="2202339"/>
    <lineage>
        <taxon>Bacteria</taxon>
        <taxon>Pseudomonadati</taxon>
        <taxon>Bacteroidota</taxon>
        <taxon>Chitinophagia</taxon>
        <taxon>Chitinophagales</taxon>
        <taxon>Chitinophagaceae</taxon>
        <taxon>Chitinophaga</taxon>
    </lineage>
</organism>
<evidence type="ECO:0000259" key="1">
    <source>
        <dbReference type="Pfam" id="PF16409"/>
    </source>
</evidence>
<dbReference type="AlphaFoldDB" id="A0A847RL53"/>
<dbReference type="Proteomes" id="UP000570474">
    <property type="component" value="Unassembled WGS sequence"/>
</dbReference>